<dbReference type="Pfam" id="PF13490">
    <property type="entry name" value="zf-HC2"/>
    <property type="match status" value="1"/>
</dbReference>
<feature type="transmembrane region" description="Helical" evidence="3">
    <location>
        <begin position="88"/>
        <end position="109"/>
    </location>
</feature>
<proteinExistence type="inferred from homology"/>
<evidence type="ECO:0000313" key="6">
    <source>
        <dbReference type="Proteomes" id="UP000054099"/>
    </source>
</evidence>
<evidence type="ECO:0000256" key="2">
    <source>
        <dbReference type="ARBA" id="ARBA00024438"/>
    </source>
</evidence>
<dbReference type="OrthoDB" id="9782842at2"/>
<dbReference type="InterPro" id="IPR041916">
    <property type="entry name" value="Anti_sigma_zinc_sf"/>
</dbReference>
<evidence type="ECO:0000259" key="4">
    <source>
        <dbReference type="Pfam" id="PF13490"/>
    </source>
</evidence>
<dbReference type="EMBL" id="LNQN01000010">
    <property type="protein sequence ID" value="KSU77339.1"/>
    <property type="molecule type" value="Genomic_DNA"/>
</dbReference>
<dbReference type="Proteomes" id="UP000054099">
    <property type="component" value="Unassembled WGS sequence"/>
</dbReference>
<gene>
    <name evidence="5" type="ORF">AS030_21995</name>
</gene>
<evidence type="ECO:0000256" key="3">
    <source>
        <dbReference type="SAM" id="Phobius"/>
    </source>
</evidence>
<keyword evidence="6" id="KW-1185">Reference proteome</keyword>
<dbReference type="AlphaFoldDB" id="A0A0V8IRD9"/>
<comment type="similarity">
    <text evidence="1">Belongs to the zinc-associated anti-sigma factor (ZAS) superfamily. Anti-sigma-W factor family.</text>
</comment>
<keyword evidence="3" id="KW-1133">Transmembrane helix</keyword>
<comment type="caution">
    <text evidence="5">The sequence shown here is derived from an EMBL/GenBank/DDBJ whole genome shotgun (WGS) entry which is preliminary data.</text>
</comment>
<evidence type="ECO:0000313" key="5">
    <source>
        <dbReference type="EMBL" id="KSU77339.1"/>
    </source>
</evidence>
<keyword evidence="3" id="KW-0472">Membrane</keyword>
<evidence type="ECO:0000256" key="1">
    <source>
        <dbReference type="ARBA" id="ARBA00024353"/>
    </source>
</evidence>
<dbReference type="InterPro" id="IPR027383">
    <property type="entry name" value="Znf_put"/>
</dbReference>
<keyword evidence="3" id="KW-0812">Transmembrane</keyword>
<sequence length="205" mass="22970">MSCESEEYMDLIDKALDGEITAEEQTELERHMESCESCKEHYHALKEIIYEMKEASPVVAPAHFTENVMKKLPEVKKRSMPAQWIRRYPVLTAAAVFLILMFGSVMAGWNTENDFAVHSAASNIKVNSAAHTVTVPKGETVKGDLVVENGDIKVEGKVEGNVVVIKGEKYMASAGQITGDSQEIHEAVEWVWYKLKTFFTGQEQK</sequence>
<dbReference type="RefSeq" id="WP_061975779.1">
    <property type="nucleotide sequence ID" value="NZ_FMAV01000008.1"/>
</dbReference>
<feature type="domain" description="Putative zinc-finger" evidence="4">
    <location>
        <begin position="6"/>
        <end position="38"/>
    </location>
</feature>
<reference evidence="5 6" key="1">
    <citation type="journal article" date="2014" name="Antonie Van Leeuwenhoek">
        <title>Fictibacillus enclensis sp. nov., isolated from marine sediment.</title>
        <authorList>
            <person name="Dastager S.G."/>
            <person name="Mawlankar R."/>
            <person name="Srinivasan K."/>
            <person name="Tang S.K."/>
            <person name="Lee J.C."/>
            <person name="Ramana V.V."/>
            <person name="Shouche Y.S."/>
        </authorList>
    </citation>
    <scope>NUCLEOTIDE SEQUENCE [LARGE SCALE GENOMIC DNA]</scope>
    <source>
        <strain evidence="5 6">NIO-1003</strain>
    </source>
</reference>
<organism evidence="5 6">
    <name type="scientific">Fictibacillus enclensis</name>
    <dbReference type="NCBI Taxonomy" id="1017270"/>
    <lineage>
        <taxon>Bacteria</taxon>
        <taxon>Bacillati</taxon>
        <taxon>Bacillota</taxon>
        <taxon>Bacilli</taxon>
        <taxon>Bacillales</taxon>
        <taxon>Fictibacillaceae</taxon>
        <taxon>Fictibacillus</taxon>
    </lineage>
</organism>
<dbReference type="Gene3D" id="1.10.10.1320">
    <property type="entry name" value="Anti-sigma factor, zinc-finger domain"/>
    <property type="match status" value="1"/>
</dbReference>
<name>A0A0V8IRD9_9BACL</name>
<protein>
    <recommendedName>
        <fullName evidence="2">Anti-sigma-W factor RsiW</fullName>
    </recommendedName>
</protein>
<accession>A0A0V8IRD9</accession>